<gene>
    <name evidence="2" type="ORF">N180_01705</name>
</gene>
<name>A0A081PCF2_9SPHI</name>
<dbReference type="AlphaFoldDB" id="A0A081PCF2"/>
<dbReference type="SUPFAM" id="SSF54593">
    <property type="entry name" value="Glyoxalase/Bleomycin resistance protein/Dihydroxybiphenyl dioxygenase"/>
    <property type="match status" value="1"/>
</dbReference>
<evidence type="ECO:0000259" key="1">
    <source>
        <dbReference type="PROSITE" id="PS51819"/>
    </source>
</evidence>
<dbReference type="EMBL" id="JNFF01000116">
    <property type="protein sequence ID" value="KEQ28375.1"/>
    <property type="molecule type" value="Genomic_DNA"/>
</dbReference>
<sequence length="224" mass="25853">MKIETVNLLSRDIQQTKEFYTGVLGLESVGESVHEITFLVGYTQLNFRTTELINPNYHLAIDIPRNRLEEASCWLQKRTDLVPVNEGEVFSRFEAWNAGSFYFYDNNGNLLEFICRYDLDNRSEEEFTSSSMLYISEVGIVSKDVQATAKTLMAKYDLTYYAKQPPAENFIVLGNETGLIILVSDDRNWYPTKKKAEIFPLRIAIEMNDDPYQKFLIDIPADLI</sequence>
<evidence type="ECO:0000313" key="2">
    <source>
        <dbReference type="EMBL" id="KEQ28375.1"/>
    </source>
</evidence>
<dbReference type="PROSITE" id="PS51819">
    <property type="entry name" value="VOC"/>
    <property type="match status" value="1"/>
</dbReference>
<accession>A0A081PCF2</accession>
<dbReference type="eggNOG" id="COG0346">
    <property type="taxonomic scope" value="Bacteria"/>
</dbReference>
<evidence type="ECO:0000313" key="3">
    <source>
        <dbReference type="Proteomes" id="UP000028007"/>
    </source>
</evidence>
<feature type="domain" description="VOC" evidence="1">
    <location>
        <begin position="2"/>
        <end position="116"/>
    </location>
</feature>
<proteinExistence type="predicted"/>
<dbReference type="Proteomes" id="UP000028007">
    <property type="component" value="Unassembled WGS sequence"/>
</dbReference>
<dbReference type="InterPro" id="IPR037523">
    <property type="entry name" value="VOC_core"/>
</dbReference>
<dbReference type="OrthoDB" id="2703022at2"/>
<comment type="caution">
    <text evidence="2">The sequence shown here is derived from an EMBL/GenBank/DDBJ whole genome shotgun (WGS) entry which is preliminary data.</text>
</comment>
<reference evidence="2 3" key="1">
    <citation type="journal article" date="1992" name="Int. J. Syst. Bacteriol.">
        <title>Sphingobacterium antarcticus sp. nov. a Psychrotrophic Bacterium from the Soils of Schirmacher Oasis, Antarctica.</title>
        <authorList>
            <person name="Shivaji S."/>
            <person name="Ray M.K."/>
            <person name="Rao N.S."/>
            <person name="Saiserr L."/>
            <person name="Jagannadham M.V."/>
            <person name="Kumar G.S."/>
            <person name="Reddy G."/>
            <person name="Bhargava P.M."/>
        </authorList>
    </citation>
    <scope>NUCLEOTIDE SEQUENCE [LARGE SCALE GENOMIC DNA]</scope>
    <source>
        <strain evidence="2 3">4BY</strain>
    </source>
</reference>
<dbReference type="RefSeq" id="WP_037444217.1">
    <property type="nucleotide sequence ID" value="NZ_JNFF01000116.1"/>
</dbReference>
<dbReference type="Gene3D" id="3.10.180.10">
    <property type="entry name" value="2,3-Dihydroxybiphenyl 1,2-Dioxygenase, domain 1"/>
    <property type="match status" value="1"/>
</dbReference>
<protein>
    <recommendedName>
        <fullName evidence="1">VOC domain-containing protein</fullName>
    </recommendedName>
</protein>
<organism evidence="2 3">
    <name type="scientific">Pedobacter antarcticus 4BY</name>
    <dbReference type="NCBI Taxonomy" id="1358423"/>
    <lineage>
        <taxon>Bacteria</taxon>
        <taxon>Pseudomonadati</taxon>
        <taxon>Bacteroidota</taxon>
        <taxon>Sphingobacteriia</taxon>
        <taxon>Sphingobacteriales</taxon>
        <taxon>Sphingobacteriaceae</taxon>
        <taxon>Pedobacter</taxon>
    </lineage>
</organism>
<keyword evidence="3" id="KW-1185">Reference proteome</keyword>
<dbReference type="InterPro" id="IPR029068">
    <property type="entry name" value="Glyas_Bleomycin-R_OHBP_Dase"/>
</dbReference>